<proteinExistence type="predicted"/>
<evidence type="ECO:0000313" key="1">
    <source>
        <dbReference type="EMBL" id="KKR83698.1"/>
    </source>
</evidence>
<name>A0A0G0U3M9_9BACT</name>
<comment type="caution">
    <text evidence="1">The sequence shown here is derived from an EMBL/GenBank/DDBJ whole genome shotgun (WGS) entry which is preliminary data.</text>
</comment>
<evidence type="ECO:0008006" key="3">
    <source>
        <dbReference type="Google" id="ProtNLM"/>
    </source>
</evidence>
<dbReference type="Proteomes" id="UP000034601">
    <property type="component" value="Unassembled WGS sequence"/>
</dbReference>
<sequence length="351" mass="40678">MVSMLPLFIKVSSKDKSPYMLLEKLTTILDQLGSEEKEIKADYELVRNWFRFHEENLAQDLDDLASVCKLPQRVRRLLTYPVVGNWFLDKMAIFNPQAGHQEQVYSLLRGLTVETRFNNNHMQLLYETPEEYNRRWDEMSALMLAQPTLSAPLHEMMQTISKEIGLAVYEGRIPKSDAYTIDLGHGLVGPAESFNFLTWHFGSLLEHGETEPLDLTLMVVDDQKAQVWYERLIAVGFKDQADQQGFFPDCESALEALRRGHYDVILTDLELGKGKMGGIEFVEIAYDVQSRRGIKPRISVFSYSDEKLREAEERFRGSRWEKPLVFQQVNYNNKARFTAVDFRKEVGYTLK</sequence>
<organism evidence="1 2">
    <name type="scientific">Candidatus Daviesbacteria bacterium GW2011_GWA2_40_9</name>
    <dbReference type="NCBI Taxonomy" id="1618424"/>
    <lineage>
        <taxon>Bacteria</taxon>
        <taxon>Candidatus Daviesiibacteriota</taxon>
    </lineage>
</organism>
<dbReference type="EMBL" id="LCAB01000002">
    <property type="protein sequence ID" value="KKR83698.1"/>
    <property type="molecule type" value="Genomic_DNA"/>
</dbReference>
<dbReference type="SUPFAM" id="SSF52172">
    <property type="entry name" value="CheY-like"/>
    <property type="match status" value="1"/>
</dbReference>
<reference evidence="1 2" key="1">
    <citation type="journal article" date="2015" name="Nature">
        <title>rRNA introns, odd ribosomes, and small enigmatic genomes across a large radiation of phyla.</title>
        <authorList>
            <person name="Brown C.T."/>
            <person name="Hug L.A."/>
            <person name="Thomas B.C."/>
            <person name="Sharon I."/>
            <person name="Castelle C.J."/>
            <person name="Singh A."/>
            <person name="Wilkins M.J."/>
            <person name="Williams K.H."/>
            <person name="Banfield J.F."/>
        </authorList>
    </citation>
    <scope>NUCLEOTIDE SEQUENCE [LARGE SCALE GENOMIC DNA]</scope>
</reference>
<dbReference type="Gene3D" id="3.40.50.2300">
    <property type="match status" value="1"/>
</dbReference>
<evidence type="ECO:0000313" key="2">
    <source>
        <dbReference type="Proteomes" id="UP000034601"/>
    </source>
</evidence>
<gene>
    <name evidence="1" type="ORF">UU29_C0002G0011</name>
</gene>
<protein>
    <recommendedName>
        <fullName evidence="3">Response regulatory domain-containing protein</fullName>
    </recommendedName>
</protein>
<dbReference type="AlphaFoldDB" id="A0A0G0U3M9"/>
<accession>A0A0G0U3M9</accession>
<dbReference type="InterPro" id="IPR011006">
    <property type="entry name" value="CheY-like_superfamily"/>
</dbReference>